<dbReference type="InterPro" id="IPR012337">
    <property type="entry name" value="RNaseH-like_sf"/>
</dbReference>
<sequence>MSLTSSVCLLLSEWISFLLAAVPPRSRRTFVELLIGCMLNPEGWVTRAIGAIRREAHWTTYYKLIERANVSVADLSIQLLQLTQRVFPNELVNLIIDDTLVPRCAKKGPGISVKHDHSHKANRPTFLNSQGWVTLALVVRVRLGSALTIPIRSWLVEESGQRGKLWVARQLIESVRGNVREARLLIDAWFMRKSLILPLLEQRVRIIGQVRRDTALYLPPEPEPKRRGPKRKYGQRLDAAMLDTLPAQEMNLMLYGKLQLVRLRSAITVARFLKGGARAGGVVRDASGRQHLVASAPDSGHRDGIVGSGRGGNLRRTLGYRAFVPQPEAMVGGDEPVATIEGGSGTVDADSFHSLCLDPIARPETVGILSVDGNRALAQGSNDHGGTFRSVDAHPIYRTSRTPCLQPEVGEFRDAFPHSGSTIAVLRRATPCPSLSNRPVSCFPHLTTMENPGWLGEAYV</sequence>
<evidence type="ECO:0000313" key="3">
    <source>
        <dbReference type="Proteomes" id="UP000683551"/>
    </source>
</evidence>
<dbReference type="Pfam" id="PF13546">
    <property type="entry name" value="DDE_5"/>
    <property type="match status" value="1"/>
</dbReference>
<reference evidence="2" key="1">
    <citation type="submission" date="2021-02" db="EMBL/GenBank/DDBJ databases">
        <title>Comparative genomics of Ferrovum myxofaciens strains, predominant extremophile bacteria forming large biofilm stalactites in acid mine ecosystems.</title>
        <authorList>
            <person name="Burkartova K."/>
            <person name="Ridl J."/>
            <person name="Pajer P."/>
            <person name="Falteisek L."/>
        </authorList>
    </citation>
    <scope>NUCLEOTIDE SEQUENCE</scope>
    <source>
        <strain evidence="2">MI1III</strain>
    </source>
</reference>
<dbReference type="SUPFAM" id="SSF53098">
    <property type="entry name" value="Ribonuclease H-like"/>
    <property type="match status" value="1"/>
</dbReference>
<dbReference type="EMBL" id="CP071137">
    <property type="protein sequence ID" value="QWY78292.1"/>
    <property type="molecule type" value="Genomic_DNA"/>
</dbReference>
<organism evidence="2 3">
    <name type="scientific">Ferrovum myxofaciens</name>
    <dbReference type="NCBI Taxonomy" id="416213"/>
    <lineage>
        <taxon>Bacteria</taxon>
        <taxon>Pseudomonadati</taxon>
        <taxon>Pseudomonadota</taxon>
        <taxon>Betaproteobacteria</taxon>
        <taxon>Ferrovales</taxon>
        <taxon>Ferrovaceae</taxon>
        <taxon>Ferrovum</taxon>
    </lineage>
</organism>
<evidence type="ECO:0000259" key="1">
    <source>
        <dbReference type="Pfam" id="PF13546"/>
    </source>
</evidence>
<proteinExistence type="predicted"/>
<gene>
    <name evidence="2" type="ORF">JZL65_04240</name>
</gene>
<evidence type="ECO:0000313" key="2">
    <source>
        <dbReference type="EMBL" id="QWY78292.1"/>
    </source>
</evidence>
<dbReference type="Proteomes" id="UP000683551">
    <property type="component" value="Chromosome"/>
</dbReference>
<feature type="domain" description="Transposase IS701-like DDE" evidence="1">
    <location>
        <begin position="27"/>
        <end position="250"/>
    </location>
</feature>
<accession>A0A9E6SY84</accession>
<dbReference type="InterPro" id="IPR038721">
    <property type="entry name" value="IS701-like_DDE_dom"/>
</dbReference>
<dbReference type="AlphaFoldDB" id="A0A9E6SY84"/>
<protein>
    <submittedName>
        <fullName evidence="2">Transposase</fullName>
    </submittedName>
</protein>
<name>A0A9E6SY84_9PROT</name>